<dbReference type="Proteomes" id="UP000886885">
    <property type="component" value="Chromosome 1D"/>
</dbReference>
<proteinExistence type="predicted"/>
<sequence length="140" mass="15608">MHAAVLVVAPLLEQADVAMRAVFQEVTVGAIYICCCWCGGATSMERLDVATGVHVAEQLEQEKTKCWNWWTTVEDEIYNGRSAQLAMEDEIAAAETGGLLLDWLVQRCRAIGAVVLLLVADYEAETGDLLEEGWFDERRW</sequence>
<dbReference type="AlphaFoldDB" id="A0A8X8DFZ6"/>
<organism evidence="1 2">
    <name type="scientific">Populus tomentosa</name>
    <name type="common">Chinese white poplar</name>
    <dbReference type="NCBI Taxonomy" id="118781"/>
    <lineage>
        <taxon>Eukaryota</taxon>
        <taxon>Viridiplantae</taxon>
        <taxon>Streptophyta</taxon>
        <taxon>Embryophyta</taxon>
        <taxon>Tracheophyta</taxon>
        <taxon>Spermatophyta</taxon>
        <taxon>Magnoliopsida</taxon>
        <taxon>eudicotyledons</taxon>
        <taxon>Gunneridae</taxon>
        <taxon>Pentapetalae</taxon>
        <taxon>rosids</taxon>
        <taxon>fabids</taxon>
        <taxon>Malpighiales</taxon>
        <taxon>Salicaceae</taxon>
        <taxon>Saliceae</taxon>
        <taxon>Populus</taxon>
    </lineage>
</organism>
<reference evidence="1" key="1">
    <citation type="journal article" date="2020" name="bioRxiv">
        <title>Hybrid origin of Populus tomentosa Carr. identified through genome sequencing and phylogenomic analysis.</title>
        <authorList>
            <person name="An X."/>
            <person name="Gao K."/>
            <person name="Chen Z."/>
            <person name="Li J."/>
            <person name="Yang X."/>
            <person name="Yang X."/>
            <person name="Zhou J."/>
            <person name="Guo T."/>
            <person name="Zhao T."/>
            <person name="Huang S."/>
            <person name="Miao D."/>
            <person name="Khan W.U."/>
            <person name="Rao P."/>
            <person name="Ye M."/>
            <person name="Lei B."/>
            <person name="Liao W."/>
            <person name="Wang J."/>
            <person name="Ji L."/>
            <person name="Li Y."/>
            <person name="Guo B."/>
            <person name="Mustafa N.S."/>
            <person name="Li S."/>
            <person name="Yun Q."/>
            <person name="Keller S.R."/>
            <person name="Mao J."/>
            <person name="Zhang R."/>
            <person name="Strauss S.H."/>
        </authorList>
    </citation>
    <scope>NUCLEOTIDE SEQUENCE</scope>
    <source>
        <strain evidence="1">GM15</strain>
        <tissue evidence="1">Leaf</tissue>
    </source>
</reference>
<keyword evidence="2" id="KW-1185">Reference proteome</keyword>
<evidence type="ECO:0000313" key="1">
    <source>
        <dbReference type="EMBL" id="KAG6790249.1"/>
    </source>
</evidence>
<protein>
    <submittedName>
        <fullName evidence="1">Uncharacterized protein</fullName>
    </submittedName>
</protein>
<accession>A0A8X8DFZ6</accession>
<evidence type="ECO:0000313" key="2">
    <source>
        <dbReference type="Proteomes" id="UP000886885"/>
    </source>
</evidence>
<name>A0A8X8DFZ6_POPTO</name>
<gene>
    <name evidence="1" type="ORF">POTOM_006397</name>
</gene>
<dbReference type="EMBL" id="JAAWWB010000002">
    <property type="protein sequence ID" value="KAG6790249.1"/>
    <property type="molecule type" value="Genomic_DNA"/>
</dbReference>
<comment type="caution">
    <text evidence="1">The sequence shown here is derived from an EMBL/GenBank/DDBJ whole genome shotgun (WGS) entry which is preliminary data.</text>
</comment>